<evidence type="ECO:0000256" key="1">
    <source>
        <dbReference type="SAM" id="MobiDB-lite"/>
    </source>
</evidence>
<organism evidence="2 3">
    <name type="scientific">Senna tora</name>
    <dbReference type="NCBI Taxonomy" id="362788"/>
    <lineage>
        <taxon>Eukaryota</taxon>
        <taxon>Viridiplantae</taxon>
        <taxon>Streptophyta</taxon>
        <taxon>Embryophyta</taxon>
        <taxon>Tracheophyta</taxon>
        <taxon>Spermatophyta</taxon>
        <taxon>Magnoliopsida</taxon>
        <taxon>eudicotyledons</taxon>
        <taxon>Gunneridae</taxon>
        <taxon>Pentapetalae</taxon>
        <taxon>rosids</taxon>
        <taxon>fabids</taxon>
        <taxon>Fabales</taxon>
        <taxon>Fabaceae</taxon>
        <taxon>Caesalpinioideae</taxon>
        <taxon>Cassia clade</taxon>
        <taxon>Senna</taxon>
    </lineage>
</organism>
<feature type="region of interest" description="Disordered" evidence="1">
    <location>
        <begin position="57"/>
        <end position="82"/>
    </location>
</feature>
<dbReference type="GO" id="GO:0016301">
    <property type="term" value="F:kinase activity"/>
    <property type="evidence" value="ECO:0007669"/>
    <property type="project" value="UniProtKB-KW"/>
</dbReference>
<sequence>MKATTTSMIQTRVPPSLLLTYTAVGSLLPGSRISRAECFLRSGVARECREMRGPALTRTEIGGPTKRKIGGRNCHRKHVEDG</sequence>
<evidence type="ECO:0000313" key="2">
    <source>
        <dbReference type="EMBL" id="KAF7838156.1"/>
    </source>
</evidence>
<dbReference type="EMBL" id="JAAIUW010000003">
    <property type="protein sequence ID" value="KAF7838156.1"/>
    <property type="molecule type" value="Genomic_DNA"/>
</dbReference>
<accession>A0A835CE71</accession>
<gene>
    <name evidence="2" type="ORF">G2W53_006638</name>
</gene>
<comment type="caution">
    <text evidence="2">The sequence shown here is derived from an EMBL/GenBank/DDBJ whole genome shotgun (WGS) entry which is preliminary data.</text>
</comment>
<dbReference type="OrthoDB" id="1747202at2759"/>
<keyword evidence="3" id="KW-1185">Reference proteome</keyword>
<evidence type="ECO:0000313" key="3">
    <source>
        <dbReference type="Proteomes" id="UP000634136"/>
    </source>
</evidence>
<keyword evidence="2" id="KW-0808">Transferase</keyword>
<keyword evidence="2" id="KW-0418">Kinase</keyword>
<name>A0A835CE71_9FABA</name>
<dbReference type="AlphaFoldDB" id="A0A835CE71"/>
<dbReference type="Proteomes" id="UP000634136">
    <property type="component" value="Unassembled WGS sequence"/>
</dbReference>
<protein>
    <submittedName>
        <fullName evidence="2">CBL-interacting serine/threonine-protein kinase 6</fullName>
    </submittedName>
</protein>
<proteinExistence type="predicted"/>
<reference evidence="2" key="1">
    <citation type="submission" date="2020-09" db="EMBL/GenBank/DDBJ databases">
        <title>Genome-Enabled Discovery of Anthraquinone Biosynthesis in Senna tora.</title>
        <authorList>
            <person name="Kang S.-H."/>
            <person name="Pandey R.P."/>
            <person name="Lee C.-M."/>
            <person name="Sim J.-S."/>
            <person name="Jeong J.-T."/>
            <person name="Choi B.-S."/>
            <person name="Jung M."/>
            <person name="Ginzburg D."/>
            <person name="Zhao K."/>
            <person name="Won S.Y."/>
            <person name="Oh T.-J."/>
            <person name="Yu Y."/>
            <person name="Kim N.-H."/>
            <person name="Lee O.R."/>
            <person name="Lee T.-H."/>
            <person name="Bashyal P."/>
            <person name="Kim T.-S."/>
            <person name="Lee W.-H."/>
            <person name="Kawkins C."/>
            <person name="Kim C.-K."/>
            <person name="Kim J.S."/>
            <person name="Ahn B.O."/>
            <person name="Rhee S.Y."/>
            <person name="Sohng J.K."/>
        </authorList>
    </citation>
    <scope>NUCLEOTIDE SEQUENCE</scope>
    <source>
        <tissue evidence="2">Leaf</tissue>
    </source>
</reference>
<feature type="compositionally biased region" description="Basic residues" evidence="1">
    <location>
        <begin position="65"/>
        <end position="82"/>
    </location>
</feature>